<gene>
    <name evidence="2" type="ORF">METZ01_LOCUS329219</name>
</gene>
<evidence type="ECO:0000259" key="1">
    <source>
        <dbReference type="Pfam" id="PF13649"/>
    </source>
</evidence>
<feature type="domain" description="Methyltransferase" evidence="1">
    <location>
        <begin position="38"/>
        <end position="81"/>
    </location>
</feature>
<dbReference type="Gene3D" id="3.40.50.150">
    <property type="entry name" value="Vaccinia Virus protein VP39"/>
    <property type="match status" value="1"/>
</dbReference>
<dbReference type="InterPro" id="IPR029063">
    <property type="entry name" value="SAM-dependent_MTases_sf"/>
</dbReference>
<feature type="non-terminal residue" evidence="2">
    <location>
        <position position="1"/>
    </location>
</feature>
<dbReference type="CDD" id="cd02440">
    <property type="entry name" value="AdoMet_MTases"/>
    <property type="match status" value="1"/>
</dbReference>
<evidence type="ECO:0000313" key="2">
    <source>
        <dbReference type="EMBL" id="SVC76365.1"/>
    </source>
</evidence>
<reference evidence="2" key="1">
    <citation type="submission" date="2018-05" db="EMBL/GenBank/DDBJ databases">
        <authorList>
            <person name="Lanie J.A."/>
            <person name="Ng W.-L."/>
            <person name="Kazmierczak K.M."/>
            <person name="Andrzejewski T.M."/>
            <person name="Davidsen T.M."/>
            <person name="Wayne K.J."/>
            <person name="Tettelin H."/>
            <person name="Glass J.I."/>
            <person name="Rusch D."/>
            <person name="Podicherti R."/>
            <person name="Tsui H.-C.T."/>
            <person name="Winkler M.E."/>
        </authorList>
    </citation>
    <scope>NUCLEOTIDE SEQUENCE</scope>
</reference>
<accession>A0A382PUM9</accession>
<dbReference type="InterPro" id="IPR041698">
    <property type="entry name" value="Methyltransf_25"/>
</dbReference>
<proteinExistence type="predicted"/>
<feature type="non-terminal residue" evidence="2">
    <location>
        <position position="83"/>
    </location>
</feature>
<organism evidence="2">
    <name type="scientific">marine metagenome</name>
    <dbReference type="NCBI Taxonomy" id="408172"/>
    <lineage>
        <taxon>unclassified sequences</taxon>
        <taxon>metagenomes</taxon>
        <taxon>ecological metagenomes</taxon>
    </lineage>
</organism>
<name>A0A382PUM9_9ZZZZ</name>
<dbReference type="EMBL" id="UINC01109495">
    <property type="protein sequence ID" value="SVC76365.1"/>
    <property type="molecule type" value="Genomic_DNA"/>
</dbReference>
<dbReference type="AlphaFoldDB" id="A0A382PUM9"/>
<dbReference type="Pfam" id="PF13649">
    <property type="entry name" value="Methyltransf_25"/>
    <property type="match status" value="1"/>
</dbReference>
<dbReference type="SUPFAM" id="SSF53335">
    <property type="entry name" value="S-adenosyl-L-methionine-dependent methyltransferases"/>
    <property type="match status" value="1"/>
</dbReference>
<protein>
    <recommendedName>
        <fullName evidence="1">Methyltransferase domain-containing protein</fullName>
    </recommendedName>
</protein>
<sequence>VQRGQRFTVAATDDEMERPLKILDPLGWLGNDVKDRRILCLGAGGGRHGPMLANAGARVTVVDISPEMLRLDQELAELRGLQV</sequence>